<name>A0A1H6FV77_THEAL</name>
<evidence type="ECO:0000256" key="2">
    <source>
        <dbReference type="ARBA" id="ARBA00009272"/>
    </source>
</evidence>
<gene>
    <name evidence="4" type="primary">fliE</name>
    <name evidence="6" type="ORF">SAMN02745716_1709</name>
</gene>
<dbReference type="AlphaFoldDB" id="A0A1H6FV77"/>
<evidence type="ECO:0000256" key="3">
    <source>
        <dbReference type="ARBA" id="ARBA00023143"/>
    </source>
</evidence>
<dbReference type="PANTHER" id="PTHR34653:SF1">
    <property type="entry name" value="FLAGELLAR HOOK-BASAL BODY COMPLEX PROTEIN FLIE"/>
    <property type="match status" value="1"/>
</dbReference>
<dbReference type="Proteomes" id="UP000222056">
    <property type="component" value="Unassembled WGS sequence"/>
</dbReference>
<dbReference type="HAMAP" id="MF_00724">
    <property type="entry name" value="FliE"/>
    <property type="match status" value="1"/>
</dbReference>
<dbReference type="OrthoDB" id="3268318at2"/>
<dbReference type="PRINTS" id="PR01006">
    <property type="entry name" value="FLGHOOKFLIE"/>
</dbReference>
<protein>
    <recommendedName>
        <fullName evidence="4 5">Flagellar hook-basal body complex protein FliE</fullName>
    </recommendedName>
</protein>
<dbReference type="GO" id="GO:0003774">
    <property type="term" value="F:cytoskeletal motor activity"/>
    <property type="evidence" value="ECO:0007669"/>
    <property type="project" value="InterPro"/>
</dbReference>
<evidence type="ECO:0000313" key="6">
    <source>
        <dbReference type="EMBL" id="SEH14689.1"/>
    </source>
</evidence>
<keyword evidence="7" id="KW-1185">Reference proteome</keyword>
<dbReference type="PANTHER" id="PTHR34653">
    <property type="match status" value="1"/>
</dbReference>
<sequence length="104" mass="10814">MSVPGPIQASEWSIPAIGGLGPEARLDTSAPNQGFASALERALAGLDASQQRASEQAAALAAGEAQDPTAVVLAVERAQLAMQLANQVRNKAVEAYQEIFRTQV</sequence>
<dbReference type="InterPro" id="IPR001624">
    <property type="entry name" value="FliE"/>
</dbReference>
<keyword evidence="6" id="KW-0966">Cell projection</keyword>
<keyword evidence="3 4" id="KW-0975">Bacterial flagellum</keyword>
<proteinExistence type="inferred from homology"/>
<dbReference type="Pfam" id="PF02049">
    <property type="entry name" value="FliE"/>
    <property type="match status" value="1"/>
</dbReference>
<evidence type="ECO:0000256" key="5">
    <source>
        <dbReference type="NCBIfam" id="TIGR00205"/>
    </source>
</evidence>
<organism evidence="6 7">
    <name type="scientific">Thermoleophilum album</name>
    <dbReference type="NCBI Taxonomy" id="29539"/>
    <lineage>
        <taxon>Bacteria</taxon>
        <taxon>Bacillati</taxon>
        <taxon>Actinomycetota</taxon>
        <taxon>Thermoleophilia</taxon>
        <taxon>Thermoleophilales</taxon>
        <taxon>Thermoleophilaceae</taxon>
        <taxon>Thermoleophilum</taxon>
    </lineage>
</organism>
<dbReference type="NCBIfam" id="TIGR00205">
    <property type="entry name" value="fliE"/>
    <property type="match status" value="1"/>
</dbReference>
<evidence type="ECO:0000256" key="4">
    <source>
        <dbReference type="HAMAP-Rule" id="MF_00724"/>
    </source>
</evidence>
<comment type="subcellular location">
    <subcellularLocation>
        <location evidence="1 4">Bacterial flagellum basal body</location>
    </subcellularLocation>
</comment>
<dbReference type="GO" id="GO:0005198">
    <property type="term" value="F:structural molecule activity"/>
    <property type="evidence" value="ECO:0007669"/>
    <property type="project" value="UniProtKB-UniRule"/>
</dbReference>
<dbReference type="STRING" id="29539.SAMN02745716_1709"/>
<dbReference type="GO" id="GO:0071973">
    <property type="term" value="P:bacterial-type flagellum-dependent cell motility"/>
    <property type="evidence" value="ECO:0007669"/>
    <property type="project" value="InterPro"/>
</dbReference>
<keyword evidence="6" id="KW-0282">Flagellum</keyword>
<accession>A0A1H6FV77</accession>
<evidence type="ECO:0000256" key="1">
    <source>
        <dbReference type="ARBA" id="ARBA00004117"/>
    </source>
</evidence>
<dbReference type="GO" id="GO:0009425">
    <property type="term" value="C:bacterial-type flagellum basal body"/>
    <property type="evidence" value="ECO:0007669"/>
    <property type="project" value="UniProtKB-SubCell"/>
</dbReference>
<keyword evidence="6" id="KW-0969">Cilium</keyword>
<evidence type="ECO:0000313" key="7">
    <source>
        <dbReference type="Proteomes" id="UP000222056"/>
    </source>
</evidence>
<comment type="similarity">
    <text evidence="2 4">Belongs to the FliE family.</text>
</comment>
<dbReference type="EMBL" id="FNWJ01000002">
    <property type="protein sequence ID" value="SEH14689.1"/>
    <property type="molecule type" value="Genomic_DNA"/>
</dbReference>
<reference evidence="7" key="1">
    <citation type="submission" date="2016-10" db="EMBL/GenBank/DDBJ databases">
        <authorList>
            <person name="Varghese N."/>
            <person name="Submissions S."/>
        </authorList>
    </citation>
    <scope>NUCLEOTIDE SEQUENCE [LARGE SCALE GENOMIC DNA]</scope>
    <source>
        <strain evidence="7">ATCC 35263</strain>
    </source>
</reference>